<dbReference type="HOGENOM" id="CLU_3292316_0_0_6"/>
<keyword evidence="1" id="KW-0812">Transmembrane</keyword>
<protein>
    <submittedName>
        <fullName evidence="2">Uncharacterized protein</fullName>
    </submittedName>
</protein>
<proteinExistence type="predicted"/>
<keyword evidence="1" id="KW-0472">Membrane</keyword>
<reference evidence="2 3" key="2">
    <citation type="journal article" date="2013" name="Int. J. Syst. Evol. Microbiol.">
        <title>Methylophaga nitratireducenticrescens sp. nov. and Methylophaga frappieri sp. nov., isolated from the biofilm of the methanol-fed denitrification system treating the seawater at the Montreal Biodome.</title>
        <authorList>
            <person name="Villeneuve C."/>
            <person name="Martineau C."/>
            <person name="Mauffrey F."/>
            <person name="Villemur R."/>
        </authorList>
    </citation>
    <scope>NUCLEOTIDE SEQUENCE [LARGE SCALE GENOMIC DNA]</scope>
    <source>
        <strain evidence="2 3">JAM1</strain>
    </source>
</reference>
<dbReference type="Proteomes" id="UP000009144">
    <property type="component" value="Chromosome"/>
</dbReference>
<evidence type="ECO:0000256" key="1">
    <source>
        <dbReference type="SAM" id="Phobius"/>
    </source>
</evidence>
<dbReference type="STRING" id="754476.Q7A_3099"/>
<dbReference type="EMBL" id="CP003390">
    <property type="protein sequence ID" value="AFI85872.1"/>
    <property type="molecule type" value="Genomic_DNA"/>
</dbReference>
<keyword evidence="3" id="KW-1185">Reference proteome</keyword>
<evidence type="ECO:0000313" key="3">
    <source>
        <dbReference type="Proteomes" id="UP000009144"/>
    </source>
</evidence>
<sequence length="40" mass="4595">MMFSCDLLCFVPYSSAVMEVYSAGFYWLIAQLENKKAKPL</sequence>
<name>I1XNA3_METNJ</name>
<gene>
    <name evidence="2" type="ordered locus">Q7A_3099</name>
</gene>
<dbReference type="PATRIC" id="fig|754476.3.peg.3045"/>
<dbReference type="AlphaFoldDB" id="I1XNA3"/>
<reference evidence="2 3" key="1">
    <citation type="journal article" date="2012" name="J. Bacteriol.">
        <title>Complete genome sequences of Methylophaga sp. strain JAM1 and Methylophaga sp. strain JAM7.</title>
        <authorList>
            <person name="Villeneuve C."/>
            <person name="Martineau C."/>
            <person name="Mauffrey F."/>
            <person name="Villemur R."/>
        </authorList>
    </citation>
    <scope>NUCLEOTIDE SEQUENCE [LARGE SCALE GENOMIC DNA]</scope>
    <source>
        <strain evidence="2 3">JAM1</strain>
    </source>
</reference>
<organism evidence="2 3">
    <name type="scientific">Methylophaga nitratireducenticrescens</name>
    <dbReference type="NCBI Taxonomy" id="754476"/>
    <lineage>
        <taxon>Bacteria</taxon>
        <taxon>Pseudomonadati</taxon>
        <taxon>Pseudomonadota</taxon>
        <taxon>Gammaproteobacteria</taxon>
        <taxon>Thiotrichales</taxon>
        <taxon>Piscirickettsiaceae</taxon>
        <taxon>Methylophaga</taxon>
    </lineage>
</organism>
<evidence type="ECO:0000313" key="2">
    <source>
        <dbReference type="EMBL" id="AFI85872.1"/>
    </source>
</evidence>
<keyword evidence="1" id="KW-1133">Transmembrane helix</keyword>
<feature type="transmembrane region" description="Helical" evidence="1">
    <location>
        <begin position="7"/>
        <end position="29"/>
    </location>
</feature>
<accession>I1XNA3</accession>